<feature type="binding site" description="in other chain" evidence="4">
    <location>
        <position position="208"/>
    </location>
    <ligand>
        <name>dUMP</name>
        <dbReference type="ChEBI" id="CHEBI:246422"/>
        <note>ligand shared between dimeric partners</note>
    </ligand>
</feature>
<dbReference type="InterPro" id="IPR036926">
    <property type="entry name" value="Thymidate_synth/dCMP_Mease_sf"/>
</dbReference>
<feature type="binding site" description="in other chain" evidence="4">
    <location>
        <begin position="238"/>
        <end position="240"/>
    </location>
    <ligand>
        <name>dUMP</name>
        <dbReference type="ChEBI" id="CHEBI:246422"/>
        <note>ligand shared between dimeric partners</note>
    </ligand>
</feature>
<evidence type="ECO:0000256" key="3">
    <source>
        <dbReference type="ARBA" id="ARBA00022679"/>
    </source>
</evidence>
<feature type="domain" description="Thymidylate synthase/dCMP hydroxymethylase" evidence="5">
    <location>
        <begin position="2"/>
        <end position="294"/>
    </location>
</feature>
<evidence type="ECO:0000256" key="4">
    <source>
        <dbReference type="HAMAP-Rule" id="MF_00008"/>
    </source>
</evidence>
<feature type="binding site" evidence="4">
    <location>
        <begin position="153"/>
        <end position="154"/>
    </location>
    <ligand>
        <name>dUMP</name>
        <dbReference type="ChEBI" id="CHEBI:246422"/>
        <note>ligand shared between dimeric partners</note>
    </ligand>
</feature>
<dbReference type="CDD" id="cd00351">
    <property type="entry name" value="TS_Pyrimidine_HMase"/>
    <property type="match status" value="1"/>
</dbReference>
<dbReference type="NCBIfam" id="TIGR03284">
    <property type="entry name" value="thym_sym"/>
    <property type="match status" value="1"/>
</dbReference>
<feature type="active site" description="Nucleophile" evidence="4">
    <location>
        <position position="173"/>
    </location>
</feature>
<comment type="function">
    <text evidence="4">Catalyzes the reductive methylation of 2'-deoxyuridine-5'-monophosphate (dUMP) to 2'-deoxythymidine-5'-monophosphate (dTMP) while utilizing 5,10-methylenetetrahydrofolate (mTHF) as the methyl donor and reductant in the reaction, yielding dihydrofolate (DHF) as a by-product. This enzymatic reaction provides an intracellular de novo source of dTMP, an essential precursor for DNA biosynthesis.</text>
</comment>
<dbReference type="AlphaFoldDB" id="A0A2A8D0L7"/>
<evidence type="ECO:0000256" key="2">
    <source>
        <dbReference type="ARBA" id="ARBA00022603"/>
    </source>
</evidence>
<dbReference type="PANTHER" id="PTHR11548">
    <property type="entry name" value="THYMIDYLATE SYNTHASE 1"/>
    <property type="match status" value="1"/>
</dbReference>
<keyword evidence="3 4" id="KW-0808">Transferase</keyword>
<name>A0A2A8D0L7_9BACT</name>
<organism evidence="6 7">
    <name type="scientific">Longibacter salinarum</name>
    <dbReference type="NCBI Taxonomy" id="1850348"/>
    <lineage>
        <taxon>Bacteria</taxon>
        <taxon>Pseudomonadati</taxon>
        <taxon>Rhodothermota</taxon>
        <taxon>Rhodothermia</taxon>
        <taxon>Rhodothermales</taxon>
        <taxon>Salisaetaceae</taxon>
        <taxon>Longibacter</taxon>
    </lineage>
</organism>
<dbReference type="SUPFAM" id="SSF55831">
    <property type="entry name" value="Thymidylate synthase/dCMP hydroxymethylase"/>
    <property type="match status" value="1"/>
</dbReference>
<comment type="catalytic activity">
    <reaction evidence="4">
        <text>dUMP + (6R)-5,10-methylene-5,6,7,8-tetrahydrofolate = 7,8-dihydrofolate + dTMP</text>
        <dbReference type="Rhea" id="RHEA:12104"/>
        <dbReference type="ChEBI" id="CHEBI:15636"/>
        <dbReference type="ChEBI" id="CHEBI:57451"/>
        <dbReference type="ChEBI" id="CHEBI:63528"/>
        <dbReference type="ChEBI" id="CHEBI:246422"/>
        <dbReference type="EC" id="2.1.1.45"/>
    </reaction>
</comment>
<dbReference type="NCBIfam" id="NF002497">
    <property type="entry name" value="PRK01827.1-3"/>
    <property type="match status" value="1"/>
</dbReference>
<evidence type="ECO:0000259" key="5">
    <source>
        <dbReference type="Pfam" id="PF00303"/>
    </source>
</evidence>
<feature type="binding site" description="in other chain" evidence="4">
    <location>
        <begin position="197"/>
        <end position="200"/>
    </location>
    <ligand>
        <name>dUMP</name>
        <dbReference type="ChEBI" id="CHEBI:246422"/>
        <note>ligand shared between dimeric partners</note>
    </ligand>
</feature>
<evidence type="ECO:0000313" key="6">
    <source>
        <dbReference type="EMBL" id="PEN14465.1"/>
    </source>
</evidence>
<keyword evidence="4" id="KW-0963">Cytoplasm</keyword>
<dbReference type="PRINTS" id="PR00108">
    <property type="entry name" value="THYMDSNTHASE"/>
</dbReference>
<comment type="pathway">
    <text evidence="4">Pyrimidine metabolism; dTTP biosynthesis.</text>
</comment>
<comment type="similarity">
    <text evidence="4">Belongs to the thymidylate synthase family. Bacterial-type ThyA subfamily.</text>
</comment>
<feature type="binding site" description="in other chain" evidence="4">
    <location>
        <position position="21"/>
    </location>
    <ligand>
        <name>dUMP</name>
        <dbReference type="ChEBI" id="CHEBI:246422"/>
        <note>ligand shared between dimeric partners</note>
    </ligand>
</feature>
<evidence type="ECO:0000313" key="7">
    <source>
        <dbReference type="Proteomes" id="UP000220102"/>
    </source>
</evidence>
<dbReference type="Pfam" id="PF00303">
    <property type="entry name" value="Thymidylat_synt"/>
    <property type="match status" value="1"/>
</dbReference>
<evidence type="ECO:0000256" key="1">
    <source>
        <dbReference type="ARBA" id="ARBA00011947"/>
    </source>
</evidence>
<comment type="subcellular location">
    <subcellularLocation>
        <location evidence="4">Cytoplasm</location>
    </subcellularLocation>
</comment>
<comment type="caution">
    <text evidence="6">The sequence shown here is derived from an EMBL/GenBank/DDBJ whole genome shotgun (WGS) entry which is preliminary data.</text>
</comment>
<keyword evidence="7" id="KW-1185">Reference proteome</keyword>
<dbReference type="GO" id="GO:0032259">
    <property type="term" value="P:methylation"/>
    <property type="evidence" value="ECO:0007669"/>
    <property type="project" value="UniProtKB-KW"/>
</dbReference>
<dbReference type="RefSeq" id="WP_098074644.1">
    <property type="nucleotide sequence ID" value="NZ_PDEQ01000002.1"/>
</dbReference>
<dbReference type="OrthoDB" id="9774633at2"/>
<gene>
    <name evidence="4 6" type="primary">thyA</name>
    <name evidence="6" type="ORF">CRI94_05415</name>
</gene>
<sequence length="294" mass="33779">MEQYIDYLRDILENGTEHADRTETGTLRVFGRQLRFDLNAGFPLITTKRVWMHGVATELCWFLSGGTNIRPLLEQGVSIWTDWPLKRYRDVTGDDISQDDFEQRIIEDEVFASKWGELGPVYGKQWRHFEGPDGYVDQIATLVERLRESPGSRRHLVSAWHPAQTNRMALPPCHYAFQCFVEGEPGDGRLSLMWQQRSVDSFLGLPFNIASYALLTHMLAQQADLTPHQLIFNGGDCHIYTNHLDVVHEQLERTPHPLPTLNLTPRDSIFDYTIDDITIANYEHHPALRAPIAV</sequence>
<dbReference type="GO" id="GO:0004799">
    <property type="term" value="F:thymidylate synthase activity"/>
    <property type="evidence" value="ECO:0007669"/>
    <property type="project" value="UniProtKB-UniRule"/>
</dbReference>
<dbReference type="PANTHER" id="PTHR11548:SF1">
    <property type="entry name" value="THYMIDYLATE SYNTHASE 1"/>
    <property type="match status" value="1"/>
</dbReference>
<protein>
    <recommendedName>
        <fullName evidence="1 4">Thymidylate synthase</fullName>
        <shortName evidence="4">TS</shortName>
        <shortName evidence="4">TSase</shortName>
        <ecNumber evidence="1 4">2.1.1.45</ecNumber>
    </recommendedName>
</protein>
<keyword evidence="2 4" id="KW-0489">Methyltransferase</keyword>
<dbReference type="UniPathway" id="UPA00575"/>
<dbReference type="Proteomes" id="UP000220102">
    <property type="component" value="Unassembled WGS sequence"/>
</dbReference>
<dbReference type="InterPro" id="IPR045097">
    <property type="entry name" value="Thymidate_synth/dCMP_Mease"/>
</dbReference>
<dbReference type="InterPro" id="IPR023451">
    <property type="entry name" value="Thymidate_synth/dCMP_Mease_dom"/>
</dbReference>
<dbReference type="Gene3D" id="3.30.572.10">
    <property type="entry name" value="Thymidylate synthase/dCMP hydroxymethylase domain"/>
    <property type="match status" value="1"/>
</dbReference>
<proteinExistence type="inferred from homology"/>
<keyword evidence="4" id="KW-0545">Nucleotide biosynthesis</keyword>
<dbReference type="GO" id="GO:0006235">
    <property type="term" value="P:dTTP biosynthetic process"/>
    <property type="evidence" value="ECO:0007669"/>
    <property type="project" value="UniProtKB-UniRule"/>
</dbReference>
<feature type="binding site" evidence="4">
    <location>
        <position position="200"/>
    </location>
    <ligand>
        <name>(6R)-5,10-methylene-5,6,7,8-tetrahydrofolate</name>
        <dbReference type="ChEBI" id="CHEBI:15636"/>
    </ligand>
</feature>
<dbReference type="EMBL" id="PDEQ01000002">
    <property type="protein sequence ID" value="PEN14465.1"/>
    <property type="molecule type" value="Genomic_DNA"/>
</dbReference>
<dbReference type="GO" id="GO:0005829">
    <property type="term" value="C:cytosol"/>
    <property type="evidence" value="ECO:0007669"/>
    <property type="project" value="TreeGrafter"/>
</dbReference>
<dbReference type="GO" id="GO:0006231">
    <property type="term" value="P:dTMP biosynthetic process"/>
    <property type="evidence" value="ECO:0007669"/>
    <property type="project" value="UniProtKB-UniRule"/>
</dbReference>
<comment type="subunit">
    <text evidence="4">Homodimer.</text>
</comment>
<dbReference type="EC" id="2.1.1.45" evidence="1 4"/>
<dbReference type="HAMAP" id="MF_00008">
    <property type="entry name" value="Thymidy_synth_bact"/>
    <property type="match status" value="1"/>
</dbReference>
<reference evidence="6 7" key="1">
    <citation type="submission" date="2017-10" db="EMBL/GenBank/DDBJ databases">
        <title>Draft genome of Longibacter Salinarum.</title>
        <authorList>
            <person name="Goh K.M."/>
            <person name="Shamsir M.S."/>
            <person name="Lim S.W."/>
        </authorList>
    </citation>
    <scope>NUCLEOTIDE SEQUENCE [LARGE SCALE GENOMIC DNA]</scope>
    <source>
        <strain evidence="6 7">KCTC 52045</strain>
    </source>
</reference>
<comment type="caution">
    <text evidence="4">Lacks conserved residue(s) required for the propagation of feature annotation.</text>
</comment>
<feature type="binding site" evidence="4">
    <location>
        <position position="293"/>
    </location>
    <ligand>
        <name>(6R)-5,10-methylene-5,6,7,8-tetrahydrofolate</name>
        <dbReference type="ChEBI" id="CHEBI:15636"/>
    </ligand>
</feature>
<dbReference type="InterPro" id="IPR000398">
    <property type="entry name" value="Thymidylate_synthase"/>
</dbReference>
<accession>A0A2A8D0L7</accession>